<proteinExistence type="predicted"/>
<reference evidence="2" key="1">
    <citation type="journal article" date="2019" name="Int. J. Syst. Evol. Microbiol.">
        <title>The Global Catalogue of Microorganisms (GCM) 10K type strain sequencing project: providing services to taxonomists for standard genome sequencing and annotation.</title>
        <authorList>
            <consortium name="The Broad Institute Genomics Platform"/>
            <consortium name="The Broad Institute Genome Sequencing Center for Infectious Disease"/>
            <person name="Wu L."/>
            <person name="Ma J."/>
        </authorList>
    </citation>
    <scope>NUCLEOTIDE SEQUENCE [LARGE SCALE GENOMIC DNA]</scope>
    <source>
        <strain evidence="2">CGMCC 1.15394</strain>
    </source>
</reference>
<gene>
    <name evidence="1" type="ORF">GCM10008027_34940</name>
</gene>
<keyword evidence="2" id="KW-1185">Reference proteome</keyword>
<organism evidence="1 2">
    <name type="scientific">Pseudoalteromonas gelatinilytica</name>
    <dbReference type="NCBI Taxonomy" id="1703256"/>
    <lineage>
        <taxon>Bacteria</taxon>
        <taxon>Pseudomonadati</taxon>
        <taxon>Pseudomonadota</taxon>
        <taxon>Gammaproteobacteria</taxon>
        <taxon>Alteromonadales</taxon>
        <taxon>Pseudoalteromonadaceae</taxon>
        <taxon>Pseudoalteromonas</taxon>
    </lineage>
</organism>
<evidence type="ECO:0000313" key="1">
    <source>
        <dbReference type="EMBL" id="GGF07045.1"/>
    </source>
</evidence>
<accession>A0ABQ1TYY5</accession>
<protein>
    <submittedName>
        <fullName evidence="1">Uncharacterized protein</fullName>
    </submittedName>
</protein>
<comment type="caution">
    <text evidence="1">The sequence shown here is derived from an EMBL/GenBank/DDBJ whole genome shotgun (WGS) entry which is preliminary data.</text>
</comment>
<name>A0ABQ1TYY5_9GAMM</name>
<sequence length="60" mass="7393">MIMFAFYKVKPPKFFARKKQAGYMRFNIWKFNFIWMDNTRASNMLTTETQSTFIKVRKQK</sequence>
<dbReference type="EMBL" id="BMIT01000017">
    <property type="protein sequence ID" value="GGF07045.1"/>
    <property type="molecule type" value="Genomic_DNA"/>
</dbReference>
<dbReference type="Proteomes" id="UP000638462">
    <property type="component" value="Unassembled WGS sequence"/>
</dbReference>
<evidence type="ECO:0000313" key="2">
    <source>
        <dbReference type="Proteomes" id="UP000638462"/>
    </source>
</evidence>